<dbReference type="OrthoDB" id="9804774at2"/>
<reference evidence="2 3" key="1">
    <citation type="submission" date="2019-02" db="EMBL/GenBank/DDBJ databases">
        <title>Polymorphobacter sp. isolated from the lake at the Tibet of China.</title>
        <authorList>
            <person name="Li A."/>
        </authorList>
    </citation>
    <scope>NUCLEOTIDE SEQUENCE [LARGE SCALE GENOMIC DNA]</scope>
    <source>
        <strain evidence="2 3">DJ1R-1</strain>
    </source>
</reference>
<name>A0A4Y9EJH2_9SPHN</name>
<dbReference type="AlphaFoldDB" id="A0A4Y9EJH2"/>
<dbReference type="FunFam" id="3.40.50.720:FF:000084">
    <property type="entry name" value="Short-chain dehydrogenase reductase"/>
    <property type="match status" value="1"/>
</dbReference>
<dbReference type="InterPro" id="IPR036291">
    <property type="entry name" value="NAD(P)-bd_dom_sf"/>
</dbReference>
<dbReference type="RefSeq" id="WP_135247107.1">
    <property type="nucleotide sequence ID" value="NZ_SIHO01000004.1"/>
</dbReference>
<dbReference type="PRINTS" id="PR00081">
    <property type="entry name" value="GDHRDH"/>
</dbReference>
<protein>
    <submittedName>
        <fullName evidence="2">SDR family oxidoreductase</fullName>
    </submittedName>
</protein>
<evidence type="ECO:0000256" key="1">
    <source>
        <dbReference type="ARBA" id="ARBA00006484"/>
    </source>
</evidence>
<dbReference type="Proteomes" id="UP000297737">
    <property type="component" value="Unassembled WGS sequence"/>
</dbReference>
<dbReference type="GO" id="GO:0030497">
    <property type="term" value="P:fatty acid elongation"/>
    <property type="evidence" value="ECO:0007669"/>
    <property type="project" value="TreeGrafter"/>
</dbReference>
<evidence type="ECO:0000313" key="2">
    <source>
        <dbReference type="EMBL" id="TFU00346.1"/>
    </source>
</evidence>
<gene>
    <name evidence="2" type="ORF">EUV02_14940</name>
</gene>
<dbReference type="Pfam" id="PF13561">
    <property type="entry name" value="adh_short_C2"/>
    <property type="match status" value="1"/>
</dbReference>
<organism evidence="2 3">
    <name type="scientific">Glacieibacterium arshaanense</name>
    <dbReference type="NCBI Taxonomy" id="2511025"/>
    <lineage>
        <taxon>Bacteria</taxon>
        <taxon>Pseudomonadati</taxon>
        <taxon>Pseudomonadota</taxon>
        <taxon>Alphaproteobacteria</taxon>
        <taxon>Sphingomonadales</taxon>
        <taxon>Sphingosinicellaceae</taxon>
        <taxon>Glacieibacterium</taxon>
    </lineage>
</organism>
<comment type="similarity">
    <text evidence="1">Belongs to the short-chain dehydrogenases/reductases (SDR) family.</text>
</comment>
<dbReference type="PANTHER" id="PTHR42760:SF40">
    <property type="entry name" value="3-OXOACYL-[ACYL-CARRIER-PROTEIN] REDUCTASE, CHLOROPLASTIC"/>
    <property type="match status" value="1"/>
</dbReference>
<dbReference type="PRINTS" id="PR00080">
    <property type="entry name" value="SDRFAMILY"/>
</dbReference>
<dbReference type="PROSITE" id="PS00061">
    <property type="entry name" value="ADH_SHORT"/>
    <property type="match status" value="1"/>
</dbReference>
<dbReference type="SUPFAM" id="SSF51735">
    <property type="entry name" value="NAD(P)-binding Rossmann-fold domains"/>
    <property type="match status" value="1"/>
</dbReference>
<dbReference type="GO" id="GO:0016616">
    <property type="term" value="F:oxidoreductase activity, acting on the CH-OH group of donors, NAD or NADP as acceptor"/>
    <property type="evidence" value="ECO:0007669"/>
    <property type="project" value="TreeGrafter"/>
</dbReference>
<dbReference type="PANTHER" id="PTHR42760">
    <property type="entry name" value="SHORT-CHAIN DEHYDROGENASES/REDUCTASES FAMILY MEMBER"/>
    <property type="match status" value="1"/>
</dbReference>
<dbReference type="EMBL" id="SIHO01000004">
    <property type="protein sequence ID" value="TFU00346.1"/>
    <property type="molecule type" value="Genomic_DNA"/>
</dbReference>
<sequence length="258" mass="26839">MNLFDLTGMVALVTGGNGGIGIGMAEGLARQGATVIIWGTNADKNAAAVEKLGAHGGIVRSDVVDVSDEAAVKAGIADILGEFGRLDQAIANAGIGQSRRDMFDISLEDFRRLEDINVHGVFFTLREAARHMKERHANGDAGGSLVAVASTAAIHGAARNEHYGATKGAVVSMIRAMAVELGRYAITANSICPGWIRSDMTAGAQGAAKFNEKVISRVPVGGWGDGADFAGIAVYLASRASRYHTGDSFVIDGGYTIF</sequence>
<dbReference type="Gene3D" id="3.40.50.720">
    <property type="entry name" value="NAD(P)-binding Rossmann-like Domain"/>
    <property type="match status" value="1"/>
</dbReference>
<dbReference type="InterPro" id="IPR020904">
    <property type="entry name" value="Sc_DH/Rdtase_CS"/>
</dbReference>
<keyword evidence="3" id="KW-1185">Reference proteome</keyword>
<proteinExistence type="inferred from homology"/>
<dbReference type="InterPro" id="IPR002347">
    <property type="entry name" value="SDR_fam"/>
</dbReference>
<comment type="caution">
    <text evidence="2">The sequence shown here is derived from an EMBL/GenBank/DDBJ whole genome shotgun (WGS) entry which is preliminary data.</text>
</comment>
<accession>A0A4Y9EJH2</accession>
<evidence type="ECO:0000313" key="3">
    <source>
        <dbReference type="Proteomes" id="UP000297737"/>
    </source>
</evidence>